<sequence>MTQQPGEEAKWGRHAAVVDVREAEGRARPGRRAPEIEDEDEDGSSVRSFAGGPAADLRCEKDELISRVGATLMQDVQFSPQAASGGAQARAAYKNAARIASLAHAISLEDGEFVLKLALYVRRDLNIRRTAAVLVALSAFEPKCQPFLRCYMRRIICLPSDWLSIANIAVEQPHLRLSQPAASTSHDAASTASEPQQRGEGSERRSLPNALRRALVATFTMFDDHSLAKYNTERASKRRRKKLRMEAPTPDIKPMGPLTFKDHIRRLHISQPAYAVCCLLGKRYPDTEKEFRERGLDEGGTRAFDPQLRGRRMRLPTPVTWERQVSMRGNRGTVWDELIANNHVPFMAMLRNLRNIIRHKCSENTHAAVIRRLLCEEQVLASRQFPYRFLSAFKALEDAFVKDCQAWDAQMRLRKKEVLPDLTDNDTRGRLLRRYNEALDRAAEISMRVNIPPIRGTSLVILYATSDFVHDSSGGQPQFYKAVLLAVALKYACEHCVVLLARKGVHCVIDADFRREDGLLHNVKRVKSICEGMGTSDVSAVRGRAQSTHIRGFPYAYLDDMLERRVNLQSLVVMGLAHSCYSGQNDAPSLGDLPVYLERMRRTCNEDLLFISLQASLEEDEAVSSRYRHKNDVLLTGFSDAMLRFVAERVSGGPRRYVERADEVYDVHRAAVVLPGRVPEKELQTLKRVLAVERGRRAYNGSAATKSLSEGGLTDTQGSSAAGRASAASTPPPSSPLQLLTLASAKAMADPARATTTTTTTTKAAAPATPIRGLPPERGFLSTHQECRFFSLLNLH</sequence>
<dbReference type="GO" id="GO:0070034">
    <property type="term" value="F:telomerase RNA binding"/>
    <property type="evidence" value="ECO:0007669"/>
    <property type="project" value="TreeGrafter"/>
</dbReference>
<dbReference type="GO" id="GO:0000722">
    <property type="term" value="P:telomere maintenance via recombination"/>
    <property type="evidence" value="ECO:0007669"/>
    <property type="project" value="TreeGrafter"/>
</dbReference>
<name>A0A3R7LM57_9TRYP</name>
<feature type="compositionally biased region" description="Low complexity" evidence="1">
    <location>
        <begin position="717"/>
        <end position="729"/>
    </location>
</feature>
<dbReference type="AlphaFoldDB" id="A0A3R7LM57"/>
<feature type="domain" description="TROVE" evidence="2">
    <location>
        <begin position="46"/>
        <end position="456"/>
    </location>
</feature>
<dbReference type="OrthoDB" id="427368at2759"/>
<dbReference type="PANTHER" id="PTHR44791:SF1">
    <property type="entry name" value="TELOMERASE PROTEIN COMPONENT 1"/>
    <property type="match status" value="1"/>
</dbReference>
<dbReference type="SUPFAM" id="SSF140864">
    <property type="entry name" value="TROVE domain-like"/>
    <property type="match status" value="1"/>
</dbReference>
<dbReference type="GeneID" id="40313992"/>
<dbReference type="Proteomes" id="UP000284403">
    <property type="component" value="Unassembled WGS sequence"/>
</dbReference>
<dbReference type="Pfam" id="PF05731">
    <property type="entry name" value="TROVE"/>
    <property type="match status" value="2"/>
</dbReference>
<dbReference type="RefSeq" id="XP_029232588.1">
    <property type="nucleotide sequence ID" value="XM_029367323.1"/>
</dbReference>
<reference evidence="3 4" key="1">
    <citation type="journal article" date="2018" name="BMC Genomics">
        <title>Genomic comparison of Trypanosoma conorhini and Trypanosoma rangeli to Trypanosoma cruzi strains of high and low virulence.</title>
        <authorList>
            <person name="Bradwell K.R."/>
            <person name="Koparde V.N."/>
            <person name="Matveyev A.V."/>
            <person name="Serrano M.G."/>
            <person name="Alves J.M."/>
            <person name="Parikh H."/>
            <person name="Huang B."/>
            <person name="Lee V."/>
            <person name="Espinosa-Alvarez O."/>
            <person name="Ortiz P.A."/>
            <person name="Costa-Martins A.G."/>
            <person name="Teixeira M.M."/>
            <person name="Buck G.A."/>
        </authorList>
    </citation>
    <scope>NUCLEOTIDE SEQUENCE [LARGE SCALE GENOMIC DNA]</scope>
    <source>
        <strain evidence="3 4">025E</strain>
    </source>
</reference>
<feature type="region of interest" description="Disordered" evidence="1">
    <location>
        <begin position="702"/>
        <end position="779"/>
    </location>
</feature>
<dbReference type="EMBL" id="MKKU01000008">
    <property type="protein sequence ID" value="RNF27382.1"/>
    <property type="molecule type" value="Genomic_DNA"/>
</dbReference>
<evidence type="ECO:0000313" key="3">
    <source>
        <dbReference type="EMBL" id="RNF27382.1"/>
    </source>
</evidence>
<proteinExistence type="predicted"/>
<dbReference type="PROSITE" id="PS50988">
    <property type="entry name" value="TROVE"/>
    <property type="match status" value="1"/>
</dbReference>
<comment type="caution">
    <text evidence="3">The sequence shown here is derived from an EMBL/GenBank/DDBJ whole genome shotgun (WGS) entry which is preliminary data.</text>
</comment>
<feature type="region of interest" description="Disordered" evidence="1">
    <location>
        <begin position="179"/>
        <end position="207"/>
    </location>
</feature>
<feature type="region of interest" description="Disordered" evidence="1">
    <location>
        <begin position="1"/>
        <end position="52"/>
    </location>
</feature>
<organism evidence="3 4">
    <name type="scientific">Trypanosoma conorhini</name>
    <dbReference type="NCBI Taxonomy" id="83891"/>
    <lineage>
        <taxon>Eukaryota</taxon>
        <taxon>Discoba</taxon>
        <taxon>Euglenozoa</taxon>
        <taxon>Kinetoplastea</taxon>
        <taxon>Metakinetoplastina</taxon>
        <taxon>Trypanosomatida</taxon>
        <taxon>Trypanosomatidae</taxon>
        <taxon>Trypanosoma</taxon>
    </lineage>
</organism>
<dbReference type="GO" id="GO:0003720">
    <property type="term" value="F:telomerase activity"/>
    <property type="evidence" value="ECO:0007669"/>
    <property type="project" value="TreeGrafter"/>
</dbReference>
<feature type="compositionally biased region" description="Basic and acidic residues" evidence="1">
    <location>
        <begin position="19"/>
        <end position="35"/>
    </location>
</feature>
<dbReference type="InterPro" id="IPR052652">
    <property type="entry name" value="Telomerase_Complex_Comp"/>
</dbReference>
<feature type="compositionally biased region" description="Low complexity" evidence="1">
    <location>
        <begin position="181"/>
        <end position="193"/>
    </location>
</feature>
<evidence type="ECO:0000256" key="1">
    <source>
        <dbReference type="SAM" id="MobiDB-lite"/>
    </source>
</evidence>
<dbReference type="PANTHER" id="PTHR44791">
    <property type="entry name" value="TELOMERASE PROTEIN COMPONENT 1 TEP1"/>
    <property type="match status" value="1"/>
</dbReference>
<dbReference type="InterPro" id="IPR037214">
    <property type="entry name" value="TROVE_dom_sf"/>
</dbReference>
<dbReference type="InterPro" id="IPR008858">
    <property type="entry name" value="TROVE_dom"/>
</dbReference>
<feature type="compositionally biased region" description="Low complexity" evidence="1">
    <location>
        <begin position="736"/>
        <end position="770"/>
    </location>
</feature>
<dbReference type="GO" id="GO:0005697">
    <property type="term" value="C:telomerase holoenzyme complex"/>
    <property type="evidence" value="ECO:0007669"/>
    <property type="project" value="TreeGrafter"/>
</dbReference>
<gene>
    <name evidence="3" type="ORF">Tco025E_00381</name>
</gene>
<feature type="region of interest" description="Disordered" evidence="1">
    <location>
        <begin position="231"/>
        <end position="257"/>
    </location>
</feature>
<evidence type="ECO:0000313" key="4">
    <source>
        <dbReference type="Proteomes" id="UP000284403"/>
    </source>
</evidence>
<accession>A0A3R7LM57</accession>
<keyword evidence="4" id="KW-1185">Reference proteome</keyword>
<evidence type="ECO:0000259" key="2">
    <source>
        <dbReference type="PROSITE" id="PS50988"/>
    </source>
</evidence>
<protein>
    <submittedName>
        <fullName evidence="3">Putative telomerase-associated protein</fullName>
    </submittedName>
</protein>